<dbReference type="EMBL" id="CP048029">
    <property type="protein sequence ID" value="QIK36821.1"/>
    <property type="molecule type" value="Genomic_DNA"/>
</dbReference>
<dbReference type="InterPro" id="IPR003869">
    <property type="entry name" value="Polysac_CapD-like"/>
</dbReference>
<dbReference type="CDD" id="cd05237">
    <property type="entry name" value="UDP_invert_4-6DH_SDR_e"/>
    <property type="match status" value="1"/>
</dbReference>
<evidence type="ECO:0000313" key="5">
    <source>
        <dbReference type="Proteomes" id="UP000502699"/>
    </source>
</evidence>
<evidence type="ECO:0000259" key="3">
    <source>
        <dbReference type="Pfam" id="PF02719"/>
    </source>
</evidence>
<evidence type="ECO:0000256" key="2">
    <source>
        <dbReference type="SAM" id="Phobius"/>
    </source>
</evidence>
<dbReference type="Proteomes" id="UP000502699">
    <property type="component" value="Chromosome"/>
</dbReference>
<keyword evidence="2" id="KW-1133">Transmembrane helix</keyword>
<dbReference type="Gene3D" id="3.40.50.720">
    <property type="entry name" value="NAD(P)-binding Rossmann-like Domain"/>
    <property type="match status" value="2"/>
</dbReference>
<protein>
    <submittedName>
        <fullName evidence="4">Polysaccharide biosynthesis protein</fullName>
    </submittedName>
</protein>
<dbReference type="Pfam" id="PF13727">
    <property type="entry name" value="CoA_binding_3"/>
    <property type="match status" value="1"/>
</dbReference>
<dbReference type="PANTHER" id="PTHR43318:SF1">
    <property type="entry name" value="POLYSACCHARIDE BIOSYNTHESIS PROTEIN EPSC-RELATED"/>
    <property type="match status" value="1"/>
</dbReference>
<keyword evidence="5" id="KW-1185">Reference proteome</keyword>
<dbReference type="AlphaFoldDB" id="A0A6G7V9X3"/>
<feature type="transmembrane region" description="Helical" evidence="2">
    <location>
        <begin position="80"/>
        <end position="101"/>
    </location>
</feature>
<keyword evidence="2" id="KW-0812">Transmembrane</keyword>
<evidence type="ECO:0000256" key="1">
    <source>
        <dbReference type="ARBA" id="ARBA00007430"/>
    </source>
</evidence>
<feature type="domain" description="Polysaccharide biosynthesis protein CapD-like" evidence="3">
    <location>
        <begin position="286"/>
        <end position="568"/>
    </location>
</feature>
<organism evidence="4 5">
    <name type="scientific">Caldichromatium japonicum</name>
    <dbReference type="NCBI Taxonomy" id="2699430"/>
    <lineage>
        <taxon>Bacteria</taxon>
        <taxon>Pseudomonadati</taxon>
        <taxon>Pseudomonadota</taxon>
        <taxon>Gammaproteobacteria</taxon>
        <taxon>Chromatiales</taxon>
        <taxon>Chromatiaceae</taxon>
        <taxon>Caldichromatium</taxon>
    </lineage>
</organism>
<dbReference type="InterPro" id="IPR051203">
    <property type="entry name" value="Polysaccharide_Synthase-Rel"/>
</dbReference>
<dbReference type="Pfam" id="PF02719">
    <property type="entry name" value="Polysacc_synt_2"/>
    <property type="match status" value="1"/>
</dbReference>
<dbReference type="KEGG" id="cjap:GWK36_01080"/>
<accession>A0A6G7V9X3</accession>
<dbReference type="InterPro" id="IPR036291">
    <property type="entry name" value="NAD(P)-bd_dom_sf"/>
</dbReference>
<reference evidence="5" key="1">
    <citation type="submission" date="2020-01" db="EMBL/GenBank/DDBJ databases">
        <title>Caldichromatium gen. nov., sp. nov., a thermophilic purple sulfur bacterium member of the family Chromatiaceae isolated from Nakabusa hot spring, Japan.</title>
        <authorList>
            <person name="Saini M.K."/>
            <person name="Hanada S."/>
            <person name="Tank M."/>
        </authorList>
    </citation>
    <scope>NUCLEOTIDE SEQUENCE [LARGE SCALE GENOMIC DNA]</scope>
    <source>
        <strain evidence="5">No.7</strain>
    </source>
</reference>
<keyword evidence="2" id="KW-0472">Membrane</keyword>
<name>A0A6G7V9X3_9GAMM</name>
<evidence type="ECO:0000313" key="4">
    <source>
        <dbReference type="EMBL" id="QIK36821.1"/>
    </source>
</evidence>
<comment type="similarity">
    <text evidence="1">Belongs to the polysaccharide synthase family.</text>
</comment>
<dbReference type="SUPFAM" id="SSF53335">
    <property type="entry name" value="S-adenosyl-L-methionine-dependent methyltransferases"/>
    <property type="match status" value="1"/>
</dbReference>
<proteinExistence type="inferred from homology"/>
<sequence length="642" mass="70934">MNPLIDRLRSRTAAFGHDLLTIPLAWLLAYWLRFNLDAIPVEFLDAALGALPWVIPIQAGVYWLFGLYRGVWRFASLPDLVRITQAALVGTALIVVALFIINRTALIPRSVPVLYLGLQLMLLAGPRLLYRWLKDQRLDLSAGQRVLIVGADRAGDLLARALLRDPGHAYVPVGFVDDTPRRQGSEVQGLPVLGPTSAIPEIVRARAIELIILAQHQASAREMQRLVELCEQTGRPFRLLPELHGLLSGVLDLRQLRPVAIEDLLGREPVALDWAGIRAGLAGRTILITGAGGSIGSELVRQLAAADPGRLILIDHSEFNLYRIEQELSETFPQLAFRCRLLDVTDVVALAALFREERPAIVFHAAAYKHVPLLEDQVRAAVKNNVIGTLRIAEAAAGSACERFVLISTDKAVNPTNVMGATKRLAEQICQMFNGRSGCRFSTVRFGNVLGSAGSVVPLFQRQIERGGPVTVTHPEIERFFMTIPEACQLIMQAAVIGEGGEVFVLDMGEPIKIRYLAEQMIRLSGREAGRDIQIIYIGLRPGEKLHEELFHDSEELIPTPHPKIRIARQAPPKPEGLLAALEHLIQAVEGSDERWLNRLLGELVPEWRPAQPTREAERYGGHRDPDEDRVCIAYPAGRSSA</sequence>
<gene>
    <name evidence="4" type="ORF">GWK36_01080</name>
</gene>
<dbReference type="InterPro" id="IPR029063">
    <property type="entry name" value="SAM-dependent_MTases_sf"/>
</dbReference>
<feature type="transmembrane region" description="Helical" evidence="2">
    <location>
        <begin position="46"/>
        <end position="68"/>
    </location>
</feature>
<dbReference type="PANTHER" id="PTHR43318">
    <property type="entry name" value="UDP-N-ACETYLGLUCOSAMINE 4,6-DEHYDRATASE"/>
    <property type="match status" value="1"/>
</dbReference>
<dbReference type="RefSeq" id="WP_166269334.1">
    <property type="nucleotide sequence ID" value="NZ_CP048029.1"/>
</dbReference>
<dbReference type="SUPFAM" id="SSF51735">
    <property type="entry name" value="NAD(P)-binding Rossmann-fold domains"/>
    <property type="match status" value="1"/>
</dbReference>
<feature type="transmembrane region" description="Helical" evidence="2">
    <location>
        <begin position="12"/>
        <end position="34"/>
    </location>
</feature>